<sequence>MAPFVSPKTWFNKRGGSGSKKKKNALSTTTSSSLTMTSFPLNPSNYHNKDPIYYTAPSATTPTTVDIALALSKKQRAFTSSPISPPGTTVSGTTTLVNNSNTTTNYLSDRYTSKDATMPSPTSSAGGNGIASVSLPHLPYNPALFGTTQPSAISSPEQSYIPRTTYKPSPSRSGNASDDTPAEVSNPWHKAQKLQELNSRIQSNHHQHQAPSKPFSSQPLPVPADSQPLKLANLSTTGEIAKGSARARWYLNRARTNRNKSAQNLNQTQDQPQDQQQQQQKQPEHQLERQSSRGTFKGMTARFRQSSENVRALETVAQEYARTIKALWQMVEEEELSQRLADATPEEREWIILHHSNHSETSTLASCYYIPNQLLNANASRNPYNRFSRESNGSEDSRNSGGNVCCAASSCNSQCNSRCDSRLSYVDPVYNYNKNHYTHHSQPNHFQAPPLSPIRESHNIHGSPNSAKPDSLETVPHHPQPTTMGNRSTFQESRRVHPDPQSSPLSKDRATDMFNSNDDSQNLILRRGTKVSDKVKQSAMELQKHDHFTLQQRIDMEEDWRLQAKLLQGNIEAAVRIQHSHEQHNSFYAVHHHAKFPEYEPPEDDYDDKEELSDDDPRLMSGSITAAAALVSAQEVDPEKVAKYEEAAIRARSRRDYEDIEKELKLLGLLRYEIGTESQLGSALSESEDTSSEGVADPEDPETMLGVAHKVGVHGVRRESRLMYHARDACRQTVEVV</sequence>
<dbReference type="EMBL" id="JAAAUQ010000066">
    <property type="protein sequence ID" value="KAF9155454.1"/>
    <property type="molecule type" value="Genomic_DNA"/>
</dbReference>
<feature type="region of interest" description="Disordered" evidence="1">
    <location>
        <begin position="202"/>
        <end position="228"/>
    </location>
</feature>
<feature type="compositionally biased region" description="Basic and acidic residues" evidence="1">
    <location>
        <begin position="282"/>
        <end position="291"/>
    </location>
</feature>
<feature type="compositionally biased region" description="Low complexity" evidence="1">
    <location>
        <begin position="263"/>
        <end position="281"/>
    </location>
</feature>
<feature type="region of interest" description="Disordered" evidence="1">
    <location>
        <begin position="436"/>
        <end position="518"/>
    </location>
</feature>
<accession>A0A9P5S909</accession>
<feature type="compositionally biased region" description="Low complexity" evidence="1">
    <location>
        <begin position="79"/>
        <end position="96"/>
    </location>
</feature>
<feature type="region of interest" description="Disordered" evidence="1">
    <location>
        <begin position="1"/>
        <end position="42"/>
    </location>
</feature>
<name>A0A9P5S909_9FUNG</name>
<gene>
    <name evidence="2" type="ORF">BG015_009830</name>
</gene>
<protein>
    <submittedName>
        <fullName evidence="2">Uncharacterized protein</fullName>
    </submittedName>
</protein>
<evidence type="ECO:0000313" key="3">
    <source>
        <dbReference type="Proteomes" id="UP000748756"/>
    </source>
</evidence>
<keyword evidence="3" id="KW-1185">Reference proteome</keyword>
<feature type="compositionally biased region" description="Polar residues" evidence="1">
    <location>
        <begin position="436"/>
        <end position="445"/>
    </location>
</feature>
<feature type="region of interest" description="Disordered" evidence="1">
    <location>
        <begin position="77"/>
        <end position="96"/>
    </location>
</feature>
<feature type="compositionally biased region" description="Acidic residues" evidence="1">
    <location>
        <begin position="686"/>
        <end position="701"/>
    </location>
</feature>
<feature type="region of interest" description="Disordered" evidence="1">
    <location>
        <begin position="104"/>
        <end position="130"/>
    </location>
</feature>
<dbReference type="Proteomes" id="UP000748756">
    <property type="component" value="Unassembled WGS sequence"/>
</dbReference>
<feature type="region of interest" description="Disordered" evidence="1">
    <location>
        <begin position="678"/>
        <end position="701"/>
    </location>
</feature>
<dbReference type="OrthoDB" id="2449573at2759"/>
<comment type="caution">
    <text evidence="2">The sequence shown here is derived from an EMBL/GenBank/DDBJ whole genome shotgun (WGS) entry which is preliminary data.</text>
</comment>
<dbReference type="AlphaFoldDB" id="A0A9P5S909"/>
<feature type="region of interest" description="Disordered" evidence="1">
    <location>
        <begin position="148"/>
        <end position="188"/>
    </location>
</feature>
<evidence type="ECO:0000313" key="2">
    <source>
        <dbReference type="EMBL" id="KAF9155454.1"/>
    </source>
</evidence>
<organism evidence="2 3">
    <name type="scientific">Linnemannia schmuckeri</name>
    <dbReference type="NCBI Taxonomy" id="64567"/>
    <lineage>
        <taxon>Eukaryota</taxon>
        <taxon>Fungi</taxon>
        <taxon>Fungi incertae sedis</taxon>
        <taxon>Mucoromycota</taxon>
        <taxon>Mortierellomycotina</taxon>
        <taxon>Mortierellomycetes</taxon>
        <taxon>Mortierellales</taxon>
        <taxon>Mortierellaceae</taxon>
        <taxon>Linnemannia</taxon>
    </lineage>
</organism>
<feature type="compositionally biased region" description="Polar residues" evidence="1">
    <location>
        <begin position="480"/>
        <end position="491"/>
    </location>
</feature>
<evidence type="ECO:0000256" key="1">
    <source>
        <dbReference type="SAM" id="MobiDB-lite"/>
    </source>
</evidence>
<feature type="compositionally biased region" description="Low complexity" evidence="1">
    <location>
        <begin position="26"/>
        <end position="38"/>
    </location>
</feature>
<proteinExistence type="predicted"/>
<feature type="compositionally biased region" description="Polar residues" evidence="1">
    <location>
        <begin position="148"/>
        <end position="178"/>
    </location>
</feature>
<reference evidence="2" key="1">
    <citation type="journal article" date="2020" name="Fungal Divers.">
        <title>Resolving the Mortierellaceae phylogeny through synthesis of multi-gene phylogenetics and phylogenomics.</title>
        <authorList>
            <person name="Vandepol N."/>
            <person name="Liber J."/>
            <person name="Desiro A."/>
            <person name="Na H."/>
            <person name="Kennedy M."/>
            <person name="Barry K."/>
            <person name="Grigoriev I.V."/>
            <person name="Miller A.N."/>
            <person name="O'Donnell K."/>
            <person name="Stajich J.E."/>
            <person name="Bonito G."/>
        </authorList>
    </citation>
    <scope>NUCLEOTIDE SEQUENCE</scope>
    <source>
        <strain evidence="2">NRRL 6426</strain>
    </source>
</reference>
<feature type="region of interest" description="Disordered" evidence="1">
    <location>
        <begin position="262"/>
        <end position="303"/>
    </location>
</feature>